<feature type="binding site" evidence="15">
    <location>
        <position position="289"/>
    </location>
    <ligand>
        <name>substrate</name>
    </ligand>
</feature>
<comment type="function">
    <text evidence="1 13">Converts 2,5-diamino-6-(ribosylamino)-4(3h)-pyrimidinone 5'-phosphate into 5-amino-6-(ribosylamino)-2,4(1h,3h)-pyrimidinedione 5'-phosphate.</text>
</comment>
<evidence type="ECO:0000256" key="16">
    <source>
        <dbReference type="PIRSR" id="PIRSR006769-3"/>
    </source>
</evidence>
<keyword evidence="10 13" id="KW-0521">NADP</keyword>
<dbReference type="Gene3D" id="3.40.430.10">
    <property type="entry name" value="Dihydrofolate Reductase, subunit A"/>
    <property type="match status" value="1"/>
</dbReference>
<dbReference type="InterPro" id="IPR004794">
    <property type="entry name" value="Eubact_RibD"/>
</dbReference>
<feature type="binding site" evidence="15">
    <location>
        <position position="219"/>
    </location>
    <ligand>
        <name>NADP(+)</name>
        <dbReference type="ChEBI" id="CHEBI:58349"/>
    </ligand>
</feature>
<evidence type="ECO:0000256" key="10">
    <source>
        <dbReference type="ARBA" id="ARBA00022857"/>
    </source>
</evidence>
<evidence type="ECO:0000256" key="3">
    <source>
        <dbReference type="ARBA" id="ARBA00004910"/>
    </source>
</evidence>
<proteinExistence type="inferred from homology"/>
<comment type="similarity">
    <text evidence="5 13">In the C-terminal section; belongs to the HTP reductase family.</text>
</comment>
<feature type="binding site" evidence="15">
    <location>
        <position position="189"/>
    </location>
    <ligand>
        <name>NADP(+)</name>
        <dbReference type="ChEBI" id="CHEBI:58349"/>
    </ligand>
</feature>
<feature type="binding site" evidence="15">
    <location>
        <position position="197"/>
    </location>
    <ligand>
        <name>substrate</name>
    </ligand>
</feature>
<keyword evidence="9 13" id="KW-0862">Zinc</keyword>
<dbReference type="GO" id="GO:0008835">
    <property type="term" value="F:diaminohydroxyphosphoribosylaminopyrimidine deaminase activity"/>
    <property type="evidence" value="ECO:0007669"/>
    <property type="project" value="UniProtKB-EC"/>
</dbReference>
<dbReference type="NCBIfam" id="TIGR00326">
    <property type="entry name" value="eubact_ribD"/>
    <property type="match status" value="1"/>
</dbReference>
<dbReference type="Pfam" id="PF01872">
    <property type="entry name" value="RibD_C"/>
    <property type="match status" value="1"/>
</dbReference>
<feature type="binding site" evidence="16">
    <location>
        <position position="77"/>
    </location>
    <ligand>
        <name>Zn(2+)</name>
        <dbReference type="ChEBI" id="CHEBI:29105"/>
        <note>catalytic</note>
    </ligand>
</feature>
<dbReference type="InterPro" id="IPR011549">
    <property type="entry name" value="RibD_C"/>
</dbReference>
<comment type="pathway">
    <text evidence="3 13">Cofactor biosynthesis; riboflavin biosynthesis; 5-amino-6-(D-ribitylamino)uracil from GTP: step 3/4.</text>
</comment>
<feature type="binding site" evidence="15">
    <location>
        <position position="177"/>
    </location>
    <ligand>
        <name>substrate</name>
    </ligand>
</feature>
<evidence type="ECO:0000256" key="8">
    <source>
        <dbReference type="ARBA" id="ARBA00022801"/>
    </source>
</evidence>
<organism evidence="18 19">
    <name type="scientific">Candidatus Desantisbacteria bacterium CG_4_10_14_0_8_um_filter_48_22</name>
    <dbReference type="NCBI Taxonomy" id="1974543"/>
    <lineage>
        <taxon>Bacteria</taxon>
        <taxon>Candidatus Desantisiibacteriota</taxon>
    </lineage>
</organism>
<evidence type="ECO:0000256" key="6">
    <source>
        <dbReference type="ARBA" id="ARBA00022619"/>
    </source>
</evidence>
<evidence type="ECO:0000259" key="17">
    <source>
        <dbReference type="PROSITE" id="PS51747"/>
    </source>
</evidence>
<dbReference type="CDD" id="cd01284">
    <property type="entry name" value="Riboflavin_deaminase-reductase"/>
    <property type="match status" value="1"/>
</dbReference>
<keyword evidence="12" id="KW-0511">Multifunctional enzyme</keyword>
<comment type="catalytic activity">
    <reaction evidence="13">
        <text>2,5-diamino-6-hydroxy-4-(5-phosphoribosylamino)-pyrimidine + H2O + H(+) = 5-amino-6-(5-phospho-D-ribosylamino)uracil + NH4(+)</text>
        <dbReference type="Rhea" id="RHEA:21868"/>
        <dbReference type="ChEBI" id="CHEBI:15377"/>
        <dbReference type="ChEBI" id="CHEBI:15378"/>
        <dbReference type="ChEBI" id="CHEBI:28938"/>
        <dbReference type="ChEBI" id="CHEBI:58453"/>
        <dbReference type="ChEBI" id="CHEBI:58614"/>
        <dbReference type="EC" id="3.5.4.26"/>
    </reaction>
</comment>
<feature type="binding site" evidence="16">
    <location>
        <position position="43"/>
    </location>
    <ligand>
        <name>Zn(2+)</name>
        <dbReference type="ChEBI" id="CHEBI:29105"/>
        <note>catalytic</note>
    </ligand>
</feature>
<evidence type="ECO:0000313" key="19">
    <source>
        <dbReference type="Proteomes" id="UP000229307"/>
    </source>
</evidence>
<keyword evidence="6 13" id="KW-0686">Riboflavin biosynthesis</keyword>
<evidence type="ECO:0000256" key="2">
    <source>
        <dbReference type="ARBA" id="ARBA00004882"/>
    </source>
</evidence>
<feature type="binding site" evidence="15">
    <location>
        <position position="161"/>
    </location>
    <ligand>
        <name>substrate</name>
    </ligand>
</feature>
<dbReference type="SUPFAM" id="SSF53597">
    <property type="entry name" value="Dihydrofolate reductase-like"/>
    <property type="match status" value="1"/>
</dbReference>
<dbReference type="InterPro" id="IPR024072">
    <property type="entry name" value="DHFR-like_dom_sf"/>
</dbReference>
<sequence length="357" mass="39105">MGLAIELAKKARNPSPNPYVGAVIVKNGRIAGRGFHLKAGDPHAEINAIRDAGKNVKGSTLYVNLEPCAHWGRTPPCTDAIAEAGIREVVIGIKDPNPLVNGKGITRLKKAGVKVSSGILEQESRKLNEVYTHYIIQKIPFVLLKTAMSLDGKIAARTGESRWISGEQSRKYVKQLRAKFDAVLVGINTVLRDDPELTTVYKFTSLQVYKEPLKIIVDSRLKIPLRAKLLKKPEEVIVAATNKAPKNKARQLERLGVRVLAIKAKKDRIDIKALMKKLAEMEISSVFIEGGGEINASAIESGIVDKVLFFIAPKFIGGRDAKTPVEGRGIARMAQAAQLRNITVRRIGLDIIVEGYL</sequence>
<comment type="cofactor">
    <cofactor evidence="13 16">
        <name>Zn(2+)</name>
        <dbReference type="ChEBI" id="CHEBI:29105"/>
    </cofactor>
    <text evidence="13 16">Binds 1 zinc ion.</text>
</comment>
<dbReference type="UniPathway" id="UPA00275">
    <property type="reaction ID" value="UER00401"/>
</dbReference>
<dbReference type="Proteomes" id="UP000229307">
    <property type="component" value="Unassembled WGS sequence"/>
</dbReference>
<dbReference type="EC" id="3.5.4.26" evidence="13"/>
<dbReference type="EC" id="1.1.1.193" evidence="13"/>
<dbReference type="Pfam" id="PF00383">
    <property type="entry name" value="dCMP_cyt_deam_1"/>
    <property type="match status" value="1"/>
</dbReference>
<comment type="catalytic activity">
    <reaction evidence="13">
        <text>5-amino-6-(5-phospho-D-ribitylamino)uracil + NADP(+) = 5-amino-6-(5-phospho-D-ribosylamino)uracil + NADPH + H(+)</text>
        <dbReference type="Rhea" id="RHEA:17845"/>
        <dbReference type="ChEBI" id="CHEBI:15378"/>
        <dbReference type="ChEBI" id="CHEBI:57783"/>
        <dbReference type="ChEBI" id="CHEBI:58349"/>
        <dbReference type="ChEBI" id="CHEBI:58421"/>
        <dbReference type="ChEBI" id="CHEBI:58453"/>
        <dbReference type="EC" id="1.1.1.193"/>
    </reaction>
</comment>
<dbReference type="PANTHER" id="PTHR38011">
    <property type="entry name" value="DIHYDROFOLATE REDUCTASE FAMILY PROTEIN (AFU_ORTHOLOGUE AFUA_8G06820)"/>
    <property type="match status" value="1"/>
</dbReference>
<keyword evidence="8 13" id="KW-0378">Hydrolase</keyword>
<feature type="binding site" evidence="15">
    <location>
        <position position="193"/>
    </location>
    <ligand>
        <name>NADP(+)</name>
        <dbReference type="ChEBI" id="CHEBI:58349"/>
    </ligand>
</feature>
<dbReference type="FunFam" id="3.40.140.10:FF:000025">
    <property type="entry name" value="Riboflavin biosynthesis protein RibD"/>
    <property type="match status" value="1"/>
</dbReference>
<evidence type="ECO:0000256" key="1">
    <source>
        <dbReference type="ARBA" id="ARBA00002151"/>
    </source>
</evidence>
<evidence type="ECO:0000256" key="14">
    <source>
        <dbReference type="PIRSR" id="PIRSR006769-1"/>
    </source>
</evidence>
<comment type="similarity">
    <text evidence="4 13">In the N-terminal section; belongs to the cytidine and deoxycytidylate deaminase family.</text>
</comment>
<dbReference type="SUPFAM" id="SSF53927">
    <property type="entry name" value="Cytidine deaminase-like"/>
    <property type="match status" value="1"/>
</dbReference>
<name>A0A2M7SF87_9BACT</name>
<dbReference type="GO" id="GO:0008703">
    <property type="term" value="F:5-amino-6-(5-phosphoribosylamino)uracil reductase activity"/>
    <property type="evidence" value="ECO:0007669"/>
    <property type="project" value="UniProtKB-EC"/>
</dbReference>
<dbReference type="InterPro" id="IPR002125">
    <property type="entry name" value="CMP_dCMP_dom"/>
</dbReference>
<feature type="domain" description="CMP/dCMP-type deaminase" evidence="17">
    <location>
        <begin position="1"/>
        <end position="107"/>
    </location>
</feature>
<dbReference type="AlphaFoldDB" id="A0A2M7SF87"/>
<evidence type="ECO:0000256" key="9">
    <source>
        <dbReference type="ARBA" id="ARBA00022833"/>
    </source>
</evidence>
<dbReference type="PIRSF" id="PIRSF006769">
    <property type="entry name" value="RibD"/>
    <property type="match status" value="1"/>
</dbReference>
<feature type="binding site" evidence="15">
    <location>
        <position position="163"/>
    </location>
    <ligand>
        <name>NADP(+)</name>
        <dbReference type="ChEBI" id="CHEBI:58349"/>
    </ligand>
</feature>
<evidence type="ECO:0000256" key="13">
    <source>
        <dbReference type="PIRNR" id="PIRNR006769"/>
    </source>
</evidence>
<evidence type="ECO:0000256" key="7">
    <source>
        <dbReference type="ARBA" id="ARBA00022723"/>
    </source>
</evidence>
<dbReference type="InterPro" id="IPR016192">
    <property type="entry name" value="APOBEC/CMP_deaminase_Zn-bd"/>
</dbReference>
<protein>
    <recommendedName>
        <fullName evidence="13">Riboflavin biosynthesis protein RibD</fullName>
    </recommendedName>
    <domain>
        <recommendedName>
            <fullName evidence="13">Diaminohydroxyphosphoribosylaminopyrimidine deaminase</fullName>
            <shortName evidence="13">DRAP deaminase</shortName>
            <ecNumber evidence="13">3.5.4.26</ecNumber>
        </recommendedName>
        <alternativeName>
            <fullName evidence="13">Riboflavin-specific deaminase</fullName>
        </alternativeName>
    </domain>
    <domain>
        <recommendedName>
            <fullName evidence="13">5-amino-6-(5-phosphoribosylamino)uracil reductase</fullName>
            <ecNumber evidence="13">1.1.1.193</ecNumber>
        </recommendedName>
        <alternativeName>
            <fullName evidence="13">HTP reductase</fullName>
        </alternativeName>
    </domain>
</protein>
<dbReference type="GO" id="GO:0009231">
    <property type="term" value="P:riboflavin biosynthetic process"/>
    <property type="evidence" value="ECO:0007669"/>
    <property type="project" value="UniProtKB-UniPathway"/>
</dbReference>
<keyword evidence="7 13" id="KW-0479">Metal-binding</keyword>
<dbReference type="GO" id="GO:0050661">
    <property type="term" value="F:NADP binding"/>
    <property type="evidence" value="ECO:0007669"/>
    <property type="project" value="InterPro"/>
</dbReference>
<comment type="pathway">
    <text evidence="2 13">Cofactor biosynthesis; riboflavin biosynthesis; 5-amino-6-(D-ribitylamino)uracil from GTP: step 2/4.</text>
</comment>
<dbReference type="NCBIfam" id="TIGR00227">
    <property type="entry name" value="ribD_Cterm"/>
    <property type="match status" value="1"/>
</dbReference>
<feature type="active site" description="Proton donor" evidence="14">
    <location>
        <position position="45"/>
    </location>
</feature>
<feature type="binding site" evidence="16">
    <location>
        <position position="68"/>
    </location>
    <ligand>
        <name>Zn(2+)</name>
        <dbReference type="ChEBI" id="CHEBI:29105"/>
        <note>catalytic</note>
    </ligand>
</feature>
<evidence type="ECO:0000256" key="15">
    <source>
        <dbReference type="PIRSR" id="PIRSR006769-2"/>
    </source>
</evidence>
<dbReference type="GO" id="GO:0008270">
    <property type="term" value="F:zinc ion binding"/>
    <property type="evidence" value="ECO:0007669"/>
    <property type="project" value="InterPro"/>
</dbReference>
<evidence type="ECO:0000256" key="5">
    <source>
        <dbReference type="ARBA" id="ARBA00007417"/>
    </source>
</evidence>
<dbReference type="EMBL" id="PFMR01000031">
    <property type="protein sequence ID" value="PIZ18176.1"/>
    <property type="molecule type" value="Genomic_DNA"/>
</dbReference>
<evidence type="ECO:0000256" key="12">
    <source>
        <dbReference type="ARBA" id="ARBA00023268"/>
    </source>
</evidence>
<keyword evidence="11 13" id="KW-0560">Oxidoreductase</keyword>
<accession>A0A2M7SF87</accession>
<dbReference type="InterPro" id="IPR050765">
    <property type="entry name" value="Riboflavin_Biosynth_HTPR"/>
</dbReference>
<dbReference type="Gene3D" id="3.40.140.10">
    <property type="entry name" value="Cytidine Deaminase, domain 2"/>
    <property type="match status" value="1"/>
</dbReference>
<evidence type="ECO:0000256" key="4">
    <source>
        <dbReference type="ARBA" id="ARBA00005259"/>
    </source>
</evidence>
<comment type="caution">
    <text evidence="18">The sequence shown here is derived from an EMBL/GenBank/DDBJ whole genome shotgun (WGS) entry which is preliminary data.</text>
</comment>
<dbReference type="PROSITE" id="PS51747">
    <property type="entry name" value="CYT_DCMP_DEAMINASES_2"/>
    <property type="match status" value="1"/>
</dbReference>
<dbReference type="PANTHER" id="PTHR38011:SF7">
    <property type="entry name" value="2,5-DIAMINO-6-RIBOSYLAMINO-4(3H)-PYRIMIDINONE 5'-PHOSPHATE REDUCTASE"/>
    <property type="match status" value="1"/>
</dbReference>
<gene>
    <name evidence="18" type="primary">ribD</name>
    <name evidence="18" type="ORF">COY52_00820</name>
</gene>
<evidence type="ECO:0000256" key="11">
    <source>
        <dbReference type="ARBA" id="ARBA00023002"/>
    </source>
</evidence>
<dbReference type="InterPro" id="IPR016193">
    <property type="entry name" value="Cytidine_deaminase-like"/>
</dbReference>
<reference evidence="19" key="1">
    <citation type="submission" date="2017-09" db="EMBL/GenBank/DDBJ databases">
        <title>Depth-based differentiation of microbial function through sediment-hosted aquifers and enrichment of novel symbionts in the deep terrestrial subsurface.</title>
        <authorList>
            <person name="Probst A.J."/>
            <person name="Ladd B."/>
            <person name="Jarett J.K."/>
            <person name="Geller-Mcgrath D.E."/>
            <person name="Sieber C.M.K."/>
            <person name="Emerson J.B."/>
            <person name="Anantharaman K."/>
            <person name="Thomas B.C."/>
            <person name="Malmstrom R."/>
            <person name="Stieglmeier M."/>
            <person name="Klingl A."/>
            <person name="Woyke T."/>
            <person name="Ryan C.M."/>
            <person name="Banfield J.F."/>
        </authorList>
    </citation>
    <scope>NUCLEOTIDE SEQUENCE [LARGE SCALE GENOMIC DNA]</scope>
</reference>
<evidence type="ECO:0000313" key="18">
    <source>
        <dbReference type="EMBL" id="PIZ18176.1"/>
    </source>
</evidence>
<feature type="binding site" evidence="15">
    <location>
        <position position="147"/>
    </location>
    <ligand>
        <name>NADP(+)</name>
        <dbReference type="ChEBI" id="CHEBI:58349"/>
    </ligand>
</feature>
<dbReference type="InterPro" id="IPR002734">
    <property type="entry name" value="RibDG_C"/>
</dbReference>
<feature type="binding site" evidence="15">
    <location>
        <begin position="291"/>
        <end position="297"/>
    </location>
    <ligand>
        <name>NADP(+)</name>
        <dbReference type="ChEBI" id="CHEBI:58349"/>
    </ligand>
</feature>
<dbReference type="PROSITE" id="PS00903">
    <property type="entry name" value="CYT_DCMP_DEAMINASES_1"/>
    <property type="match status" value="1"/>
</dbReference>